<gene>
    <name evidence="8" type="primary">torT</name>
    <name evidence="9" type="ORF">G8652_004326</name>
    <name evidence="8" type="ORF">G8P16_004364</name>
</gene>
<dbReference type="InterPro" id="IPR006657">
    <property type="entry name" value="MoPterin_dinucl-bd_dom"/>
</dbReference>
<dbReference type="PANTHER" id="PTHR43742">
    <property type="entry name" value="TRIMETHYLAMINE-N-OXIDE REDUCTASE"/>
    <property type="match status" value="1"/>
</dbReference>
<dbReference type="PANTHER" id="PTHR43742:SF4">
    <property type="entry name" value="TRIMETHYLAMINE-N-OXIDE REDUCTASE 1"/>
    <property type="match status" value="1"/>
</dbReference>
<dbReference type="FunFam" id="2.40.40.20:FF:000009">
    <property type="entry name" value="Biotin sulfoxide reductase 2"/>
    <property type="match status" value="1"/>
</dbReference>
<evidence type="ECO:0000259" key="6">
    <source>
        <dbReference type="Pfam" id="PF00532"/>
    </source>
</evidence>
<evidence type="ECO:0000256" key="2">
    <source>
        <dbReference type="ARBA" id="ARBA00010312"/>
    </source>
</evidence>
<dbReference type="GO" id="GO:0009061">
    <property type="term" value="P:anaerobic respiration"/>
    <property type="evidence" value="ECO:0007669"/>
    <property type="project" value="TreeGrafter"/>
</dbReference>
<dbReference type="EMBL" id="DAAYNA010000013">
    <property type="protein sequence ID" value="HAG4936440.1"/>
    <property type="molecule type" value="Genomic_DNA"/>
</dbReference>
<dbReference type="SUPFAM" id="SSF53822">
    <property type="entry name" value="Periplasmic binding protein-like I"/>
    <property type="match status" value="1"/>
</dbReference>
<dbReference type="CDD" id="cd02793">
    <property type="entry name" value="MopB_CT_DMSOR-BSOR-TMAOR"/>
    <property type="match status" value="1"/>
</dbReference>
<dbReference type="Gene3D" id="3.40.50.740">
    <property type="match status" value="1"/>
</dbReference>
<evidence type="ECO:0000256" key="4">
    <source>
        <dbReference type="ARBA" id="ARBA00022723"/>
    </source>
</evidence>
<dbReference type="PROSITE" id="PS00932">
    <property type="entry name" value="MOLYBDOPTERIN_PROK_3"/>
    <property type="match status" value="1"/>
</dbReference>
<evidence type="ECO:0000313" key="9">
    <source>
        <dbReference type="EMBL" id="HAG4936440.1"/>
    </source>
</evidence>
<dbReference type="InterPro" id="IPR001761">
    <property type="entry name" value="Peripla_BP/Lac1_sug-bd_dom"/>
</dbReference>
<feature type="domain" description="Periplasmic binding protein/LacI sugar binding" evidence="6">
    <location>
        <begin position="40"/>
        <end position="304"/>
    </location>
</feature>
<dbReference type="GO" id="GO:0016491">
    <property type="term" value="F:oxidoreductase activity"/>
    <property type="evidence" value="ECO:0007669"/>
    <property type="project" value="UniProtKB-KW"/>
</dbReference>
<dbReference type="NCBIfam" id="TIGR02955">
    <property type="entry name" value="TMAO_TorT"/>
    <property type="match status" value="1"/>
</dbReference>
<dbReference type="NCBIfam" id="NF008185">
    <property type="entry name" value="PRK10936.1"/>
    <property type="match status" value="1"/>
</dbReference>
<dbReference type="GO" id="GO:0030151">
    <property type="term" value="F:molybdenum ion binding"/>
    <property type="evidence" value="ECO:0007669"/>
    <property type="project" value="TreeGrafter"/>
</dbReference>
<feature type="domain" description="Molybdopterin dinucleotide-binding" evidence="7">
    <location>
        <begin position="468"/>
        <end position="589"/>
    </location>
</feature>
<evidence type="ECO:0000313" key="8">
    <source>
        <dbReference type="EMBL" id="HAG0164454.1"/>
    </source>
</evidence>
<dbReference type="Gene3D" id="2.40.40.20">
    <property type="match status" value="1"/>
</dbReference>
<evidence type="ECO:0000256" key="5">
    <source>
        <dbReference type="ARBA" id="ARBA00023002"/>
    </source>
</evidence>
<proteinExistence type="inferred from homology"/>
<dbReference type="SUPFAM" id="SSF53706">
    <property type="entry name" value="Formate dehydrogenase/DMSO reductase, domains 1-3"/>
    <property type="match status" value="1"/>
</dbReference>
<comment type="similarity">
    <text evidence="2">Belongs to the prokaryotic molybdopterin-containing oxidoreductase family.</text>
</comment>
<dbReference type="SUPFAM" id="SSF50692">
    <property type="entry name" value="ADC-like"/>
    <property type="match status" value="1"/>
</dbReference>
<dbReference type="InterPro" id="IPR041954">
    <property type="entry name" value="CT_DMSOR/BSOR/TMAOR"/>
</dbReference>
<dbReference type="EMBL" id="DAAXAO010000014">
    <property type="protein sequence ID" value="HAG0164454.1"/>
    <property type="molecule type" value="Genomic_DNA"/>
</dbReference>
<accession>A0A756TK96</accession>
<keyword evidence="5" id="KW-0560">Oxidoreductase</keyword>
<keyword evidence="3" id="KW-0500">Molybdenum</keyword>
<dbReference type="Gene3D" id="3.40.50.2300">
    <property type="match status" value="2"/>
</dbReference>
<comment type="caution">
    <text evidence="8">The sequence shown here is derived from an EMBL/GenBank/DDBJ whole genome shotgun (WGS) entry which is preliminary data.</text>
</comment>
<name>A0A756TK96_SALER</name>
<dbReference type="InterPro" id="IPR050612">
    <property type="entry name" value="Prok_Mopterin_Oxidored"/>
</dbReference>
<organism evidence="8">
    <name type="scientific">Salmonella enterica</name>
    <name type="common">Salmonella choleraesuis</name>
    <dbReference type="NCBI Taxonomy" id="28901"/>
    <lineage>
        <taxon>Bacteria</taxon>
        <taxon>Pseudomonadati</taxon>
        <taxon>Pseudomonadota</taxon>
        <taxon>Gammaproteobacteria</taxon>
        <taxon>Enterobacterales</taxon>
        <taxon>Enterobacteriaceae</taxon>
        <taxon>Salmonella</taxon>
    </lineage>
</organism>
<reference evidence="8" key="2">
    <citation type="submission" date="2020-02" db="EMBL/GenBank/DDBJ databases">
        <authorList>
            <consortium name="NCBI Pathogen Detection Project"/>
        </authorList>
    </citation>
    <scope>NUCLEOTIDE SEQUENCE</scope>
    <source>
        <strain evidence="8">MA.SARB52</strain>
    </source>
</reference>
<dbReference type="Pfam" id="PF01568">
    <property type="entry name" value="Molydop_binding"/>
    <property type="match status" value="1"/>
</dbReference>
<dbReference type="GO" id="GO:0043546">
    <property type="term" value="F:molybdopterin cofactor binding"/>
    <property type="evidence" value="ECO:0007669"/>
    <property type="project" value="InterPro"/>
</dbReference>
<reference evidence="8" key="1">
    <citation type="journal article" date="2018" name="Genome Biol.">
        <title>SKESA: strategic k-mer extension for scrupulous assemblies.</title>
        <authorList>
            <person name="Souvorov A."/>
            <person name="Agarwala R."/>
            <person name="Lipman D.J."/>
        </authorList>
    </citation>
    <scope>NUCLEOTIDE SEQUENCE</scope>
    <source>
        <strain evidence="8">MA.SARB52</strain>
    </source>
</reference>
<dbReference type="Pfam" id="PF00532">
    <property type="entry name" value="Peripla_BP_1"/>
    <property type="match status" value="1"/>
</dbReference>
<sequence length="628" mass="70032">MIIIVSNVETASAETGLLHWTRADRAIPWRQTSVNASKPWKLCALYPSLKDSYWLSVNYGMQKAAKLYGVDLKVLEANGYRQLATQQQQMTQCREWGADAILLGSSTIRFPELERYAGNVPVIEVANVIRDASVATHVGLPWFQMGYLPGRFLVQWSKGKTLNVLLFPGPEEAGGSQEMVAGFRQAIKGSAINIVDIAWGDNDIEVQRNLLQEMLERHPDANVVAGSAIAAEAAEAAEAAMGEGRNLTTPLTIVSFYLTHQVYRGLKRGHILMALSDQMAWQGELAITQSIKVLQGQPVPENLPATTQFERNDLDQFGNHSNRGIIAMKQVVSPQFEARNDFDIFRDLCRRFNREAAFTEGLDEMGWLKRIWQEGSQQGKGRGIHLPTFEVFWNQQEYIEFDHPQMFVRHQAFREDPDLEPLGTPSGLIEIYSKTIADMQYDDCQGHPMWFEKIERSHGGPGSQRWPLHLQSVHPDFRLHSQLCESETLRQQYAVGGKEPVFINPQDASARGIRNGDIVRVFNARGQVLAGAVVSDRYAPGVARIHEGAWYDPDKGGDLNALCKYGNPNVLTLDIGTSQLAQATSAHTTLVEIEKYTGPMDNVTAFNGPVEMVAQCEYVPASQGNPHD</sequence>
<protein>
    <submittedName>
        <fullName evidence="8">TMAO reductase system periplasmic protein TorT</fullName>
    </submittedName>
</protein>
<dbReference type="GO" id="GO:0009055">
    <property type="term" value="F:electron transfer activity"/>
    <property type="evidence" value="ECO:0007669"/>
    <property type="project" value="TreeGrafter"/>
</dbReference>
<evidence type="ECO:0000256" key="1">
    <source>
        <dbReference type="ARBA" id="ARBA00001942"/>
    </source>
</evidence>
<dbReference type="GO" id="GO:0030288">
    <property type="term" value="C:outer membrane-bounded periplasmic space"/>
    <property type="evidence" value="ECO:0007669"/>
    <property type="project" value="TreeGrafter"/>
</dbReference>
<evidence type="ECO:0000256" key="3">
    <source>
        <dbReference type="ARBA" id="ARBA00022505"/>
    </source>
</evidence>
<comment type="cofactor">
    <cofactor evidence="1">
        <name>Mo-bis(molybdopterin guanine dinucleotide)</name>
        <dbReference type="ChEBI" id="CHEBI:60539"/>
    </cofactor>
</comment>
<evidence type="ECO:0000259" key="7">
    <source>
        <dbReference type="Pfam" id="PF01568"/>
    </source>
</evidence>
<dbReference type="InterPro" id="IPR006655">
    <property type="entry name" value="Mopterin_OxRdtase_prok_CS"/>
</dbReference>
<dbReference type="AlphaFoldDB" id="A0A756TK96"/>
<keyword evidence="4" id="KW-0479">Metal-binding</keyword>
<dbReference type="InterPro" id="IPR009010">
    <property type="entry name" value="Asp_de-COase-like_dom_sf"/>
</dbReference>
<dbReference type="CDD" id="cd06306">
    <property type="entry name" value="PBP1_TorT-like"/>
    <property type="match status" value="1"/>
</dbReference>
<dbReference type="InterPro" id="IPR014301">
    <property type="entry name" value="TMAO_TorT"/>
</dbReference>
<dbReference type="InterPro" id="IPR028082">
    <property type="entry name" value="Peripla_BP_I"/>
</dbReference>